<dbReference type="GO" id="GO:0006013">
    <property type="term" value="P:mannose metabolic process"/>
    <property type="evidence" value="ECO:0007669"/>
    <property type="project" value="InterPro"/>
</dbReference>
<comment type="subunit">
    <text evidence="3">Homodimer; disulfide-linked.</text>
</comment>
<comment type="catalytic activity">
    <reaction evidence="12">
        <text>N(4)-{beta-D-GlcNAc-(1-&gt;2)-alpha-D-Man-(1-&gt;3)-[alpha-D-Man-(1-&gt;3)-[alpha-D-Man-(1-&gt;6)]-alpha-D-Man-(1-&gt;6)]-beta-D-Man-(1-&gt;4)-beta-D-GlcNAc-(1-&gt;4)-beta-D-GlcNAc}-L-asparaginyl-[protein] + 2 H2O = 2 alpha-D-mannopyranose + an N(4)-{beta-D-GlcNAc-(1-&gt;2)-alpha-D-Man-(1-&gt;3)-[alpha-D-Man-(1-&gt;6)]-beta-D-Man-(1-&gt;4)-beta-D-GlcNAc-(1-&gt;4)-beta-D-GlcNAc}-L-asparaginyl-[protein]</text>
        <dbReference type="Rhea" id="RHEA:56052"/>
        <dbReference type="Rhea" id="RHEA-COMP:14368"/>
        <dbReference type="Rhea" id="RHEA-COMP:14369"/>
        <dbReference type="ChEBI" id="CHEBI:15377"/>
        <dbReference type="ChEBI" id="CHEBI:28729"/>
        <dbReference type="ChEBI" id="CHEBI:60615"/>
        <dbReference type="ChEBI" id="CHEBI:60625"/>
        <dbReference type="EC" id="3.2.1.114"/>
    </reaction>
</comment>
<keyword evidence="6" id="KW-0862">Zinc</keyword>
<evidence type="ECO:0000256" key="11">
    <source>
        <dbReference type="ARBA" id="ARBA00083602"/>
    </source>
</evidence>
<name>A0A8J5QRU1_9HYME</name>
<sequence length="1090" mass="125028">MKSSMHRNYQLFSRYNGKILVCLFINFLLFSPKFGLGKPSSCPLQSNGKCIDSKNDQTRNFFVNNNSSSNNQLNWKESLTCSFDMNVVPQNDIQMLNLYRELEFDDSYGGVWDQGFNITYSPNQWSPINKLKVFVVPHSHNDPGWLITFEEYYKESTRNILNNMVVKLSEDKRRKFIWAEISFFKLWWDEQSEEIHEKVRKLIADGQLEIVSGGWVMPDEAVSHWMAQLTQLTEGHQWLKKNLNYRPTSSWAIDPFGLSPTMPYLLKNSGFDNVLIQRVHYAVKKRFAQDKTLEFRWRQLWDTTGSTEIFTHMMPFSSYSIEKSCGPNPNVCMQFDFNKVSSEEITNENVAERASLLLDQYRKKSQLYMTNVVLVPLGDDFRYNKSFEWDAQYNNYQKLFDYMNSNARFNVDVKFGTLTDYFTAVRSEKEVSEFPSLSGDFFTYSDKHRYYWSGYYTSRPFHKSLDRMLLGALHGAEIISAIALIHGHKQDFGERIIKARELHSLFQHHDGITGTARDHVVVDYADKMLSALKNLDFVTQQSAAHLLKNTNIPNLHHESTYLSLDEVRYHHNDIKERKILTLNRNETFKKVIIYNSLPRQRTKVQTLIVSTPFVQVVNRNGDQLQCQISPVWVKPEIYSCEKYELSFLVTVPSLGLEVYSIFFFEGDKLPDNVYLADVSLLNTVAPLSNKFESKDIKIFPAAQEFSITQQNISASFAKSGLLKSIQTGDITTSVDLEFIQYKTFQSGAYLFTPYDPQPKYLYESDYHVVHVVDGPILSRVFVQLPQVTQTYTLFNSTGSDGLGLHISNQVDITNTFNFELVMRLHTNISSGDEFFTDLNGLNMIRRQRFLKLPVQANYYPLPAAGYIQDDKTRLTILSGQPLGAASMAPGQFEIMQDRRLNQDDWRGLAQEMKDNLVTDHGFMLILEKKEQSCSSFAPDHPSEALSLIGLLASEEILHPLVALYSHSSDNNHKDHFSPVNFDLPVDLAIASFRVFSVSIGKSSSLDKALGMVLHRQAVDVCWGDELIASRFKLSSNGEINVRNFLNLTQEWSINEASLTFNSVGASLQSPIIELCPHKLSAVLLSNSNFN</sequence>
<keyword evidence="7" id="KW-1015">Disulfide bond</keyword>
<dbReference type="SMART" id="SM00872">
    <property type="entry name" value="Alpha-mann_mid"/>
    <property type="match status" value="1"/>
</dbReference>
<dbReference type="InterPro" id="IPR011682">
    <property type="entry name" value="Glyco_hydro_38_C"/>
</dbReference>
<dbReference type="EMBL" id="JAAOIC020000020">
    <property type="protein sequence ID" value="KAG8040580.1"/>
    <property type="molecule type" value="Genomic_DNA"/>
</dbReference>
<reference evidence="14" key="2">
    <citation type="submission" date="2021-04" db="EMBL/GenBank/DDBJ databases">
        <title>Genome-wide patterns of bracovirus chromosomal integration into multiple host tissues during parasitism.</title>
        <authorList>
            <person name="Chebbi M.A.C."/>
        </authorList>
    </citation>
    <scope>NUCLEOTIDE SEQUENCE</scope>
    <source>
        <tissue evidence="14">Whole body</tissue>
    </source>
</reference>
<protein>
    <recommendedName>
        <fullName evidence="10">mannosyl-oligosaccharide 1,3-1,6-alpha-mannosidase</fullName>
        <ecNumber evidence="10">3.2.1.114</ecNumber>
    </recommendedName>
    <alternativeName>
        <fullName evidence="11">Mannosyl-oligosaccharide 1,3-1,6-alpha-mannosidase</fullName>
    </alternativeName>
</protein>
<evidence type="ECO:0000256" key="1">
    <source>
        <dbReference type="ARBA" id="ARBA00001947"/>
    </source>
</evidence>
<dbReference type="FunFam" id="3.20.110.10:FF:000003">
    <property type="entry name" value="Alpha-mannosidase"/>
    <property type="match status" value="1"/>
</dbReference>
<evidence type="ECO:0000256" key="6">
    <source>
        <dbReference type="ARBA" id="ARBA00022833"/>
    </source>
</evidence>
<dbReference type="GO" id="GO:0004572">
    <property type="term" value="F:mannosyl-oligosaccharide 1,3-1,6-alpha-mannosidase activity"/>
    <property type="evidence" value="ECO:0007669"/>
    <property type="project" value="UniProtKB-EC"/>
</dbReference>
<dbReference type="OrthoDB" id="10261055at2759"/>
<evidence type="ECO:0000256" key="10">
    <source>
        <dbReference type="ARBA" id="ARBA00066412"/>
    </source>
</evidence>
<evidence type="ECO:0000256" key="5">
    <source>
        <dbReference type="ARBA" id="ARBA00022801"/>
    </source>
</evidence>
<dbReference type="AlphaFoldDB" id="A0A8J5QRU1"/>
<evidence type="ECO:0000259" key="13">
    <source>
        <dbReference type="SMART" id="SM00872"/>
    </source>
</evidence>
<evidence type="ECO:0000256" key="12">
    <source>
        <dbReference type="ARBA" id="ARBA00093232"/>
    </source>
</evidence>
<evidence type="ECO:0000256" key="3">
    <source>
        <dbReference type="ARBA" id="ARBA00011748"/>
    </source>
</evidence>
<keyword evidence="4" id="KW-0479">Metal-binding</keyword>
<evidence type="ECO:0000256" key="9">
    <source>
        <dbReference type="ARBA" id="ARBA00059516"/>
    </source>
</evidence>
<dbReference type="InterPro" id="IPR015341">
    <property type="entry name" value="Glyco_hydro_38_cen"/>
</dbReference>
<dbReference type="InterPro" id="IPR050843">
    <property type="entry name" value="Glycosyl_Hydrlase_38"/>
</dbReference>
<dbReference type="Pfam" id="PF09261">
    <property type="entry name" value="Alpha-mann_mid"/>
    <property type="match status" value="1"/>
</dbReference>
<evidence type="ECO:0000256" key="4">
    <source>
        <dbReference type="ARBA" id="ARBA00022723"/>
    </source>
</evidence>
<evidence type="ECO:0000313" key="15">
    <source>
        <dbReference type="Proteomes" id="UP000729913"/>
    </source>
</evidence>
<dbReference type="Pfam" id="PF01074">
    <property type="entry name" value="Glyco_hydro_38N"/>
    <property type="match status" value="1"/>
</dbReference>
<keyword evidence="8" id="KW-0326">Glycosidase</keyword>
<evidence type="ECO:0000313" key="14">
    <source>
        <dbReference type="EMBL" id="KAG8040580.1"/>
    </source>
</evidence>
<keyword evidence="15" id="KW-1185">Reference proteome</keyword>
<dbReference type="GO" id="GO:0006491">
    <property type="term" value="P:N-glycan processing"/>
    <property type="evidence" value="ECO:0007669"/>
    <property type="project" value="TreeGrafter"/>
</dbReference>
<organism evidence="14 15">
    <name type="scientific">Cotesia typhae</name>
    <dbReference type="NCBI Taxonomy" id="2053667"/>
    <lineage>
        <taxon>Eukaryota</taxon>
        <taxon>Metazoa</taxon>
        <taxon>Ecdysozoa</taxon>
        <taxon>Arthropoda</taxon>
        <taxon>Hexapoda</taxon>
        <taxon>Insecta</taxon>
        <taxon>Pterygota</taxon>
        <taxon>Neoptera</taxon>
        <taxon>Endopterygota</taxon>
        <taxon>Hymenoptera</taxon>
        <taxon>Apocrita</taxon>
        <taxon>Ichneumonoidea</taxon>
        <taxon>Braconidae</taxon>
        <taxon>Microgastrinae</taxon>
        <taxon>Cotesia</taxon>
    </lineage>
</organism>
<evidence type="ECO:0000256" key="8">
    <source>
        <dbReference type="ARBA" id="ARBA00023295"/>
    </source>
</evidence>
<comment type="caution">
    <text evidence="14">The sequence shown here is derived from an EMBL/GenBank/DDBJ whole genome shotgun (WGS) entry which is preliminary data.</text>
</comment>
<dbReference type="EC" id="3.2.1.114" evidence="10"/>
<reference evidence="14" key="1">
    <citation type="submission" date="2020-03" db="EMBL/GenBank/DDBJ databases">
        <authorList>
            <person name="Chebbi M.A."/>
            <person name="Drezen J.M."/>
        </authorList>
    </citation>
    <scope>NUCLEOTIDE SEQUENCE</scope>
    <source>
        <tissue evidence="14">Whole body</tissue>
    </source>
</reference>
<dbReference type="GO" id="GO:0046872">
    <property type="term" value="F:metal ion binding"/>
    <property type="evidence" value="ECO:0007669"/>
    <property type="project" value="UniProtKB-KW"/>
</dbReference>
<comment type="function">
    <text evidence="9">Catalyzes the first committed step in the biosynthesis of complex N-glycans. It controls conversion of high mannose to complex N-glycans; the final hydrolytic step in the N-glycan maturation pathway.</text>
</comment>
<evidence type="ECO:0000256" key="7">
    <source>
        <dbReference type="ARBA" id="ARBA00023157"/>
    </source>
</evidence>
<evidence type="ECO:0000256" key="2">
    <source>
        <dbReference type="ARBA" id="ARBA00009792"/>
    </source>
</evidence>
<dbReference type="Pfam" id="PF21260">
    <property type="entry name" value="Laman-like_dom"/>
    <property type="match status" value="1"/>
</dbReference>
<comment type="similarity">
    <text evidence="2">Belongs to the glycosyl hydrolase 38 family.</text>
</comment>
<comment type="cofactor">
    <cofactor evidence="1">
        <name>Zn(2+)</name>
        <dbReference type="ChEBI" id="CHEBI:29105"/>
    </cofactor>
</comment>
<dbReference type="FunFam" id="1.20.1270.50:FF:000001">
    <property type="entry name" value="Alpha-mannosidase"/>
    <property type="match status" value="1"/>
</dbReference>
<dbReference type="PANTHER" id="PTHR11607">
    <property type="entry name" value="ALPHA-MANNOSIDASE"/>
    <property type="match status" value="1"/>
</dbReference>
<dbReference type="Pfam" id="PF07748">
    <property type="entry name" value="Glyco_hydro_38C"/>
    <property type="match status" value="1"/>
</dbReference>
<proteinExistence type="inferred from homology"/>
<dbReference type="InterPro" id="IPR048534">
    <property type="entry name" value="Man2a1-like_dom"/>
</dbReference>
<dbReference type="PANTHER" id="PTHR11607:SF3">
    <property type="entry name" value="LYSOSOMAL ALPHA-MANNOSIDASE"/>
    <property type="match status" value="1"/>
</dbReference>
<keyword evidence="5" id="KW-0378">Hydrolase</keyword>
<dbReference type="Proteomes" id="UP000729913">
    <property type="component" value="Unassembled WGS sequence"/>
</dbReference>
<dbReference type="CDD" id="cd10809">
    <property type="entry name" value="GH38N_AMII_GMII_SfManIII_like"/>
    <property type="match status" value="1"/>
</dbReference>
<dbReference type="GO" id="GO:0000139">
    <property type="term" value="C:Golgi membrane"/>
    <property type="evidence" value="ECO:0007669"/>
    <property type="project" value="TreeGrafter"/>
</dbReference>
<feature type="domain" description="Glycoside hydrolase family 38 central" evidence="13">
    <location>
        <begin position="450"/>
        <end position="528"/>
    </location>
</feature>
<dbReference type="InterPro" id="IPR000602">
    <property type="entry name" value="Glyco_hydro_38_N"/>
</dbReference>
<gene>
    <name evidence="14" type="ORF">G9C98_002576</name>
</gene>
<accession>A0A8J5QRU1</accession>